<dbReference type="KEGG" id="lch:Lcho_4244"/>
<proteinExistence type="predicted"/>
<dbReference type="eggNOG" id="COG1075">
    <property type="taxonomic scope" value="Bacteria"/>
</dbReference>
<evidence type="ECO:0000256" key="1">
    <source>
        <dbReference type="SAM" id="Phobius"/>
    </source>
</evidence>
<dbReference type="HOGENOM" id="CLU_074527_0_0_4"/>
<keyword evidence="3" id="KW-1185">Reference proteome</keyword>
<feature type="transmembrane region" description="Helical" evidence="1">
    <location>
        <begin position="7"/>
        <end position="25"/>
    </location>
</feature>
<gene>
    <name evidence="2" type="ordered locus">Lcho_4244</name>
</gene>
<evidence type="ECO:0000313" key="3">
    <source>
        <dbReference type="Proteomes" id="UP000001693"/>
    </source>
</evidence>
<dbReference type="RefSeq" id="WP_012349236.1">
    <property type="nucleotide sequence ID" value="NC_010524.1"/>
</dbReference>
<dbReference type="PANTHER" id="PTHR37946">
    <property type="entry name" value="SLL1969 PROTEIN"/>
    <property type="match status" value="1"/>
</dbReference>
<protein>
    <submittedName>
        <fullName evidence="2">Putative lipase transmembrane protein</fullName>
    </submittedName>
</protein>
<sequence precursor="true">MPVTWQRAISVGSLLASLAWLAWFAGWLSPSVEPDGWLALLPAWALLLQPAVFLVEVALVARVHGNDPAPRPSARALVAAALRESWLAAQVFAWRQPWRSRAWPDQPDAPGLQGVVLVHGYLCNRAIWQNWHGWLLERGVPHVSVNLAPAWADIDSYAPQVEQAVARLVQGTGRTPLLVGHSMGGLVIRAWWRWRLQRLARAGDSGDAGTAGLVRIDMPHVVTLGTPHQGTWLARGGGPLNVRQMAAGSTWLQQLLASEAPGWRSRFTCVHSHCDNVVFPPALALLPGARSVHLAGLAHLELAHDRRGCQLALDLLEPPRTGKSTLP</sequence>
<evidence type="ECO:0000313" key="2">
    <source>
        <dbReference type="EMBL" id="ACB36495.1"/>
    </source>
</evidence>
<dbReference type="SUPFAM" id="SSF53474">
    <property type="entry name" value="alpha/beta-Hydrolases"/>
    <property type="match status" value="1"/>
</dbReference>
<dbReference type="Proteomes" id="UP000001693">
    <property type="component" value="Chromosome"/>
</dbReference>
<dbReference type="PANTHER" id="PTHR37946:SF1">
    <property type="entry name" value="SLL1969 PROTEIN"/>
    <property type="match status" value="1"/>
</dbReference>
<dbReference type="InterPro" id="IPR029058">
    <property type="entry name" value="AB_hydrolase_fold"/>
</dbReference>
<dbReference type="STRING" id="395495.Lcho_4244"/>
<reference evidence="2 3" key="1">
    <citation type="submission" date="2008-03" db="EMBL/GenBank/DDBJ databases">
        <title>Complete sequence of Leptothrix cholodnii SP-6.</title>
        <authorList>
            <consortium name="US DOE Joint Genome Institute"/>
            <person name="Copeland A."/>
            <person name="Lucas S."/>
            <person name="Lapidus A."/>
            <person name="Glavina del Rio T."/>
            <person name="Dalin E."/>
            <person name="Tice H."/>
            <person name="Bruce D."/>
            <person name="Goodwin L."/>
            <person name="Pitluck S."/>
            <person name="Chertkov O."/>
            <person name="Brettin T."/>
            <person name="Detter J.C."/>
            <person name="Han C."/>
            <person name="Kuske C.R."/>
            <person name="Schmutz J."/>
            <person name="Larimer F."/>
            <person name="Land M."/>
            <person name="Hauser L."/>
            <person name="Kyrpides N."/>
            <person name="Lykidis A."/>
            <person name="Emerson D."/>
            <person name="Richardson P."/>
        </authorList>
    </citation>
    <scope>NUCLEOTIDE SEQUENCE [LARGE SCALE GENOMIC DNA]</scope>
    <source>
        <strain evidence="3">ATCC 51168 / LMG 8142 / SP-6</strain>
    </source>
</reference>
<keyword evidence="1" id="KW-1133">Transmembrane helix</keyword>
<keyword evidence="1 2" id="KW-0812">Transmembrane</keyword>
<dbReference type="EMBL" id="CP001013">
    <property type="protein sequence ID" value="ACB36495.1"/>
    <property type="molecule type" value="Genomic_DNA"/>
</dbReference>
<organism evidence="2 3">
    <name type="scientific">Leptothrix cholodnii (strain ATCC 51168 / LMG 8142 / SP-6)</name>
    <name type="common">Leptothrix discophora (strain SP-6)</name>
    <dbReference type="NCBI Taxonomy" id="395495"/>
    <lineage>
        <taxon>Bacteria</taxon>
        <taxon>Pseudomonadati</taxon>
        <taxon>Pseudomonadota</taxon>
        <taxon>Betaproteobacteria</taxon>
        <taxon>Burkholderiales</taxon>
        <taxon>Sphaerotilaceae</taxon>
        <taxon>Leptothrix</taxon>
    </lineage>
</organism>
<dbReference type="AlphaFoldDB" id="B1XZD2"/>
<feature type="transmembrane region" description="Helical" evidence="1">
    <location>
        <begin position="37"/>
        <end position="61"/>
    </location>
</feature>
<name>B1XZD2_LEPCP</name>
<dbReference type="Gene3D" id="3.40.50.1820">
    <property type="entry name" value="alpha/beta hydrolase"/>
    <property type="match status" value="1"/>
</dbReference>
<keyword evidence="1" id="KW-0472">Membrane</keyword>
<accession>B1XZD2</accession>